<dbReference type="EMBL" id="QXFV01000484">
    <property type="protein sequence ID" value="KAE9036192.1"/>
    <property type="molecule type" value="Genomic_DNA"/>
</dbReference>
<proteinExistence type="predicted"/>
<dbReference type="Proteomes" id="UP000429607">
    <property type="component" value="Unassembled WGS sequence"/>
</dbReference>
<dbReference type="EMBL" id="QXFU01000033">
    <property type="protein sequence ID" value="KAE9047201.1"/>
    <property type="molecule type" value="Genomic_DNA"/>
</dbReference>
<evidence type="ECO:0000313" key="6">
    <source>
        <dbReference type="Proteomes" id="UP000435112"/>
    </source>
</evidence>
<dbReference type="EMBL" id="QXFT01000625">
    <property type="protein sequence ID" value="KAE9339304.1"/>
    <property type="molecule type" value="Genomic_DNA"/>
</dbReference>
<accession>A0A6A4FPA8</accession>
<dbReference type="OrthoDB" id="10523867at2759"/>
<protein>
    <submittedName>
        <fullName evidence="3">Uncharacterized protein</fullName>
    </submittedName>
</protein>
<dbReference type="Proteomes" id="UP000435112">
    <property type="component" value="Unassembled WGS sequence"/>
</dbReference>
<evidence type="ECO:0000313" key="3">
    <source>
        <dbReference type="EMBL" id="KAE9339304.1"/>
    </source>
</evidence>
<dbReference type="AlphaFoldDB" id="A0A6A4FPA8"/>
<evidence type="ECO:0000313" key="2">
    <source>
        <dbReference type="EMBL" id="KAE9047201.1"/>
    </source>
</evidence>
<evidence type="ECO:0000313" key="4">
    <source>
        <dbReference type="Proteomes" id="UP000429607"/>
    </source>
</evidence>
<gene>
    <name evidence="1" type="ORF">PR001_g8951</name>
    <name evidence="2" type="ORF">PR002_g1177</name>
    <name evidence="3" type="ORF">PR003_g11079</name>
</gene>
<evidence type="ECO:0000313" key="5">
    <source>
        <dbReference type="Proteomes" id="UP000434957"/>
    </source>
</evidence>
<name>A0A6A4FPA8_9STRA</name>
<organism evidence="3 5">
    <name type="scientific">Phytophthora rubi</name>
    <dbReference type="NCBI Taxonomy" id="129364"/>
    <lineage>
        <taxon>Eukaryota</taxon>
        <taxon>Sar</taxon>
        <taxon>Stramenopiles</taxon>
        <taxon>Oomycota</taxon>
        <taxon>Peronosporomycetes</taxon>
        <taxon>Peronosporales</taxon>
        <taxon>Peronosporaceae</taxon>
        <taxon>Phytophthora</taxon>
    </lineage>
</organism>
<reference evidence="3 5" key="1">
    <citation type="submission" date="2018-08" db="EMBL/GenBank/DDBJ databases">
        <title>Genomic investigation of the strawberry pathogen Phytophthora fragariae indicates pathogenicity is determined by transcriptional variation in three key races.</title>
        <authorList>
            <person name="Adams T.M."/>
            <person name="Armitage A.D."/>
            <person name="Sobczyk M.K."/>
            <person name="Bates H.J."/>
            <person name="Dunwell J.M."/>
            <person name="Nellist C.F."/>
            <person name="Harrison R.J."/>
        </authorList>
    </citation>
    <scope>NUCLEOTIDE SEQUENCE [LARGE SCALE GENOMIC DNA]</scope>
    <source>
        <strain evidence="1 4">SCRP249</strain>
        <strain evidence="2 6">SCRP324</strain>
        <strain evidence="3 5">SCRP333</strain>
    </source>
</reference>
<comment type="caution">
    <text evidence="3">The sequence shown here is derived from an EMBL/GenBank/DDBJ whole genome shotgun (WGS) entry which is preliminary data.</text>
</comment>
<evidence type="ECO:0000313" key="1">
    <source>
        <dbReference type="EMBL" id="KAE9036192.1"/>
    </source>
</evidence>
<sequence>MAAAPAPSREAAVYGAGARPSGARAELISDRSSKYGPRCDVTNLETLRHKGIVYTLSHDKEMGELKHSLRSLLKFAPWLEGPLYIVIPGQIRD</sequence>
<dbReference type="Proteomes" id="UP000434957">
    <property type="component" value="Unassembled WGS sequence"/>
</dbReference>
<keyword evidence="5" id="KW-1185">Reference proteome</keyword>